<dbReference type="Gene3D" id="2.60.120.10">
    <property type="entry name" value="Jelly Rolls"/>
    <property type="match status" value="1"/>
</dbReference>
<dbReference type="AlphaFoldDB" id="A0A1Q2MDK6"/>
<dbReference type="Pfam" id="PF06172">
    <property type="entry name" value="Cupin_5"/>
    <property type="match status" value="1"/>
</dbReference>
<name>A0A1Q2MDK6_9BACT</name>
<evidence type="ECO:0000313" key="2">
    <source>
        <dbReference type="EMBL" id="AQQ70783.1"/>
    </source>
</evidence>
<accession>A0A1Q2MDK6</accession>
<dbReference type="KEGG" id="pbas:SMSP2_01144"/>
<dbReference type="OrthoDB" id="9798288at2"/>
<dbReference type="PANTHER" id="PTHR33387:SF3">
    <property type="entry name" value="DUF985 DOMAIN-CONTAINING PROTEIN"/>
    <property type="match status" value="1"/>
</dbReference>
<dbReference type="STRING" id="1851148.SMSP2_01144"/>
<dbReference type="InterPro" id="IPR014710">
    <property type="entry name" value="RmlC-like_jellyroll"/>
</dbReference>
<dbReference type="InterPro" id="IPR009327">
    <property type="entry name" value="Cupin_DUF985"/>
</dbReference>
<proteinExistence type="predicted"/>
<keyword evidence="3" id="KW-1185">Reference proteome</keyword>
<dbReference type="Proteomes" id="UP000188181">
    <property type="component" value="Chromosome"/>
</dbReference>
<feature type="domain" description="DUF985" evidence="1">
    <location>
        <begin position="7"/>
        <end position="146"/>
    </location>
</feature>
<gene>
    <name evidence="2" type="ORF">SMSP2_01144</name>
</gene>
<protein>
    <recommendedName>
        <fullName evidence="1">DUF985 domain-containing protein</fullName>
    </recommendedName>
</protein>
<dbReference type="RefSeq" id="WP_146683021.1">
    <property type="nucleotide sequence ID" value="NZ_CP019646.1"/>
</dbReference>
<dbReference type="InterPro" id="IPR011051">
    <property type="entry name" value="RmlC_Cupin_sf"/>
</dbReference>
<dbReference type="EMBL" id="CP019646">
    <property type="protein sequence ID" value="AQQ70783.1"/>
    <property type="molecule type" value="Genomic_DNA"/>
</dbReference>
<organism evidence="2 3">
    <name type="scientific">Limihaloglobus sulfuriphilus</name>
    <dbReference type="NCBI Taxonomy" id="1851148"/>
    <lineage>
        <taxon>Bacteria</taxon>
        <taxon>Pseudomonadati</taxon>
        <taxon>Planctomycetota</taxon>
        <taxon>Phycisphaerae</taxon>
        <taxon>Sedimentisphaerales</taxon>
        <taxon>Sedimentisphaeraceae</taxon>
        <taxon>Limihaloglobus</taxon>
    </lineage>
</organism>
<evidence type="ECO:0000313" key="3">
    <source>
        <dbReference type="Proteomes" id="UP000188181"/>
    </source>
</evidence>
<sequence>MNITAKDIIQRFKLQAHPEGGYFTETYRSGLAFDNPAVKNTYKTQHCAGTAIYYLLTSGTFSAMHRVASDEIFHFYLGDAVEMLQLLPDGSGKNISIGTDINTGQQPQVLVPAGSWQGCRLAEGGKFALMGCTVAPGFEFEDFQMADREQLIRKYPDFKKDILQLTK</sequence>
<reference evidence="3" key="1">
    <citation type="submission" date="2017-02" db="EMBL/GenBank/DDBJ databases">
        <title>Comparative genomics and description of representatives of a novel lineage of planctomycetes thriving in anoxic sediments.</title>
        <authorList>
            <person name="Spring S."/>
            <person name="Bunk B."/>
            <person name="Sproer C."/>
        </authorList>
    </citation>
    <scope>NUCLEOTIDE SEQUENCE [LARGE SCALE GENOMIC DNA]</scope>
    <source>
        <strain evidence="3">SM-Chi-D1</strain>
    </source>
</reference>
<dbReference type="PANTHER" id="PTHR33387">
    <property type="entry name" value="RMLC-LIKE JELLY ROLL FOLD PROTEIN"/>
    <property type="match status" value="1"/>
</dbReference>
<dbReference type="SUPFAM" id="SSF51182">
    <property type="entry name" value="RmlC-like cupins"/>
    <property type="match status" value="1"/>
</dbReference>
<evidence type="ECO:0000259" key="1">
    <source>
        <dbReference type="Pfam" id="PF06172"/>
    </source>
</evidence>
<dbReference type="InterPro" id="IPR039935">
    <property type="entry name" value="YML079W-like"/>
</dbReference>
<dbReference type="CDD" id="cd06121">
    <property type="entry name" value="cupin_YML079wp"/>
    <property type="match status" value="1"/>
</dbReference>